<evidence type="ECO:0000259" key="1">
    <source>
        <dbReference type="SMART" id="SM00471"/>
    </source>
</evidence>
<dbReference type="RefSeq" id="WP_044585160.1">
    <property type="nucleotide sequence ID" value="NZ_CP007513.1"/>
</dbReference>
<dbReference type="SMART" id="SM00471">
    <property type="entry name" value="HDc"/>
    <property type="match status" value="1"/>
</dbReference>
<dbReference type="InterPro" id="IPR003607">
    <property type="entry name" value="HD/PDEase_dom"/>
</dbReference>
<dbReference type="CDD" id="cd00077">
    <property type="entry name" value="HDc"/>
    <property type="match status" value="1"/>
</dbReference>
<dbReference type="Pfam" id="PF01966">
    <property type="entry name" value="HD"/>
    <property type="match status" value="1"/>
</dbReference>
<evidence type="ECO:0000313" key="2">
    <source>
        <dbReference type="EMBL" id="AHX21657.1"/>
    </source>
</evidence>
<keyword evidence="2" id="KW-0614">Plasmid</keyword>
<dbReference type="AlphaFoldDB" id="A0A9W3LGI1"/>
<geneLocation type="plasmid" evidence="2 3">
    <name>pBb</name>
</geneLocation>
<dbReference type="EMBL" id="CP007513">
    <property type="protein sequence ID" value="AHX21657.1"/>
    <property type="molecule type" value="Genomic_DNA"/>
</dbReference>
<evidence type="ECO:0000313" key="3">
    <source>
        <dbReference type="Proteomes" id="UP000031778"/>
    </source>
</evidence>
<dbReference type="Proteomes" id="UP000031778">
    <property type="component" value="Plasmid pBb"/>
</dbReference>
<sequence length="216" mass="24699">MKFLTDRGYAEELLKWAEVKNPGRWIDHSRYVAKAAEKISKEMKKVGFEIDPNIAYICGLLHDIGRYKGFTPSVIHSYDGYNLLMKKGYEGNANVCITHSFPIKTELIEAVNGWNLVPKDIQEDLIAKMKSIEWNIYDRLLTLCDALAETDGYTVIERRLVSVAIRSGTNEDIPKHWKGFFEIKHEIEEIIGMSVYSLFPGIENSIFNPIALTNPK</sequence>
<dbReference type="KEGG" id="bby:CY96_27915"/>
<name>A0A9W3LGI1_9BACI</name>
<dbReference type="SUPFAM" id="SSF109604">
    <property type="entry name" value="HD-domain/PDEase-like"/>
    <property type="match status" value="1"/>
</dbReference>
<feature type="domain" description="HD/PDEase" evidence="1">
    <location>
        <begin position="21"/>
        <end position="159"/>
    </location>
</feature>
<gene>
    <name evidence="2" type="ORF">CY96_27915</name>
</gene>
<dbReference type="Gene3D" id="1.10.3210.10">
    <property type="entry name" value="Hypothetical protein af1432"/>
    <property type="match status" value="1"/>
</dbReference>
<keyword evidence="3" id="KW-1185">Reference proteome</keyword>
<proteinExistence type="predicted"/>
<organism evidence="2 3">
    <name type="scientific">Bacillus bombysepticus str. Wang</name>
    <dbReference type="NCBI Taxonomy" id="1330043"/>
    <lineage>
        <taxon>Bacteria</taxon>
        <taxon>Bacillati</taxon>
        <taxon>Bacillota</taxon>
        <taxon>Bacilli</taxon>
        <taxon>Bacillales</taxon>
        <taxon>Bacillaceae</taxon>
        <taxon>Bacillus</taxon>
        <taxon>Bacillus cereus group</taxon>
    </lineage>
</organism>
<dbReference type="InterPro" id="IPR006674">
    <property type="entry name" value="HD_domain"/>
</dbReference>
<protein>
    <submittedName>
        <fullName evidence="2">Phosphohydrolase</fullName>
    </submittedName>
</protein>
<accession>A0A9W3LGI1</accession>
<reference evidence="3" key="1">
    <citation type="submission" date="2014-03" db="EMBL/GenBank/DDBJ databases">
        <title>The Complete Genome Sequence of Bacillus bombyseptieus.</title>
        <authorList>
            <person name="Cheng T."/>
            <person name="Lin P."/>
            <person name="Jin S."/>
            <person name="Wu Y."/>
            <person name="Fu B."/>
            <person name="Long R."/>
            <person name="Liu D."/>
            <person name="Guo Y."/>
            <person name="Peng L."/>
            <person name="Xia Q."/>
        </authorList>
    </citation>
    <scope>NUCLEOTIDE SEQUENCE [LARGE SCALE GENOMIC DNA]</scope>
    <source>
        <strain evidence="3">wang</strain>
        <plasmid evidence="3">pBb</plasmid>
    </source>
</reference>